<evidence type="ECO:0000256" key="1">
    <source>
        <dbReference type="ARBA" id="ARBA00005254"/>
    </source>
</evidence>
<reference evidence="2" key="1">
    <citation type="journal article" date="2015" name="Proc. Natl. Acad. Sci. U.S.A.">
        <title>Networks of energetic and metabolic interactions define dynamics in microbial communities.</title>
        <authorList>
            <person name="Embree M."/>
            <person name="Liu J.K."/>
            <person name="Al-Bassam M.M."/>
            <person name="Zengler K."/>
        </authorList>
    </citation>
    <scope>NUCLEOTIDE SEQUENCE</scope>
</reference>
<dbReference type="InterPro" id="IPR001753">
    <property type="entry name" value="Enoyl-CoA_hydra/iso"/>
</dbReference>
<dbReference type="CDD" id="cd06558">
    <property type="entry name" value="crotonase-like"/>
    <property type="match status" value="1"/>
</dbReference>
<name>A0A0W8FQH8_9ZZZZ</name>
<keyword evidence="2" id="KW-0456">Lyase</keyword>
<dbReference type="InterPro" id="IPR029045">
    <property type="entry name" value="ClpP/crotonase-like_dom_sf"/>
</dbReference>
<protein>
    <submittedName>
        <fullName evidence="2">Enoyl-coa hydratase</fullName>
        <ecNumber evidence="2">4.2.1.17</ecNumber>
    </submittedName>
</protein>
<organism evidence="2">
    <name type="scientific">hydrocarbon metagenome</name>
    <dbReference type="NCBI Taxonomy" id="938273"/>
    <lineage>
        <taxon>unclassified sequences</taxon>
        <taxon>metagenomes</taxon>
        <taxon>ecological metagenomes</taxon>
    </lineage>
</organism>
<proteinExistence type="inferred from homology"/>
<dbReference type="PANTHER" id="PTHR43802:SF1">
    <property type="entry name" value="IP11341P-RELATED"/>
    <property type="match status" value="1"/>
</dbReference>
<gene>
    <name evidence="2" type="ORF">ASZ90_007019</name>
</gene>
<dbReference type="SUPFAM" id="SSF52096">
    <property type="entry name" value="ClpP/crotonase"/>
    <property type="match status" value="1"/>
</dbReference>
<dbReference type="EC" id="4.2.1.17" evidence="2"/>
<evidence type="ECO:0000313" key="2">
    <source>
        <dbReference type="EMBL" id="KUG23178.1"/>
    </source>
</evidence>
<comment type="caution">
    <text evidence="2">The sequence shown here is derived from an EMBL/GenBank/DDBJ whole genome shotgun (WGS) entry which is preliminary data.</text>
</comment>
<sequence>MTYQTIIIEKKKGYAVVKLNRPHEMNAISKTMRQELYTVFVNLEVDPEVKAIVLTGGEYVFSAGMDIKEMSSLPNEEGDEFLESMMKYLKKIYSYKKPIIAAVGGIALGGGFNLVTICDLVVASESAIFCHPELKFGFNPFFYPLSQIVGITKAKEIVMLGEPIGANEALKIGLVNKVAPPEDFMQVAENMAETLAKRSVKALEELRNICSIVPRMDKMAAMDIESSICALLFARDERKAQMQEVISLEKSRKKKK</sequence>
<comment type="similarity">
    <text evidence="1">Belongs to the enoyl-CoA hydratase/isomerase family.</text>
</comment>
<dbReference type="PANTHER" id="PTHR43802">
    <property type="entry name" value="ENOYL-COA HYDRATASE"/>
    <property type="match status" value="1"/>
</dbReference>
<dbReference type="AlphaFoldDB" id="A0A0W8FQH8"/>
<dbReference type="GO" id="GO:0004300">
    <property type="term" value="F:enoyl-CoA hydratase activity"/>
    <property type="evidence" value="ECO:0007669"/>
    <property type="project" value="UniProtKB-EC"/>
</dbReference>
<dbReference type="Gene3D" id="3.90.226.10">
    <property type="entry name" value="2-enoyl-CoA Hydratase, Chain A, domain 1"/>
    <property type="match status" value="1"/>
</dbReference>
<dbReference type="EMBL" id="LNQE01000917">
    <property type="protein sequence ID" value="KUG23178.1"/>
    <property type="molecule type" value="Genomic_DNA"/>
</dbReference>
<accession>A0A0W8FQH8</accession>
<dbReference type="Pfam" id="PF00378">
    <property type="entry name" value="ECH_1"/>
    <property type="match status" value="1"/>
</dbReference>